<dbReference type="GeneID" id="57089613"/>
<evidence type="ECO:0008006" key="5">
    <source>
        <dbReference type="Google" id="ProtNLM"/>
    </source>
</evidence>
<name>A0A826HHR9_LACPA</name>
<evidence type="ECO:0000256" key="1">
    <source>
        <dbReference type="SAM" id="MobiDB-lite"/>
    </source>
</evidence>
<evidence type="ECO:0000313" key="3">
    <source>
        <dbReference type="EMBL" id="EEQ64687.1"/>
    </source>
</evidence>
<feature type="compositionally biased region" description="Basic residues" evidence="1">
    <location>
        <begin position="41"/>
        <end position="51"/>
    </location>
</feature>
<gene>
    <name evidence="3" type="ORF">LBPG_00136</name>
</gene>
<dbReference type="RefSeq" id="WP_003564260.1">
    <property type="nucleotide sequence ID" value="NC_022112.1"/>
</dbReference>
<dbReference type="PROSITE" id="PS51257">
    <property type="entry name" value="PROKAR_LIPOPROTEIN"/>
    <property type="match status" value="1"/>
</dbReference>
<organism evidence="3 4">
    <name type="scientific">Lacticaseibacillus paracasei subsp. paracasei 8700:2</name>
    <dbReference type="NCBI Taxonomy" id="537973"/>
    <lineage>
        <taxon>Bacteria</taxon>
        <taxon>Bacillati</taxon>
        <taxon>Bacillota</taxon>
        <taxon>Bacilli</taxon>
        <taxon>Lactobacillales</taxon>
        <taxon>Lactobacillaceae</taxon>
        <taxon>Lacticaseibacillus</taxon>
    </lineage>
</organism>
<evidence type="ECO:0000256" key="2">
    <source>
        <dbReference type="SAM" id="SignalP"/>
    </source>
</evidence>
<dbReference type="EMBL" id="CP002391">
    <property type="protein sequence ID" value="EEQ64687.1"/>
    <property type="molecule type" value="Genomic_DNA"/>
</dbReference>
<accession>A0A826HHR9</accession>
<evidence type="ECO:0000313" key="4">
    <source>
        <dbReference type="Proteomes" id="UP000015927"/>
    </source>
</evidence>
<feature type="compositionally biased region" description="Polar residues" evidence="1">
    <location>
        <begin position="24"/>
        <end position="40"/>
    </location>
</feature>
<feature type="region of interest" description="Disordered" evidence="1">
    <location>
        <begin position="24"/>
        <end position="55"/>
    </location>
</feature>
<dbReference type="AlphaFoldDB" id="A0A826HHR9"/>
<protein>
    <recommendedName>
        <fullName evidence="5">Lipoprotein</fullName>
    </recommendedName>
</protein>
<dbReference type="KEGG" id="lpi:LBPG_00136"/>
<feature type="signal peptide" evidence="2">
    <location>
        <begin position="1"/>
        <end position="18"/>
    </location>
</feature>
<keyword evidence="2" id="KW-0732">Signal</keyword>
<reference evidence="3 4" key="1">
    <citation type="submission" date="2010-12" db="EMBL/GenBank/DDBJ databases">
        <title>The Genome Sequence of Lactobacillus paracasei subsp. paracasei strain 8700:2.</title>
        <authorList>
            <consortium name="The Broad Institute Genome Sequencing Platform"/>
            <person name="Ward D."/>
            <person name="Earl A."/>
            <person name="Feldgarden M."/>
            <person name="Young S.K."/>
            <person name="Gargeya S."/>
            <person name="Zeng Q."/>
            <person name="Alvarado L."/>
            <person name="Berlin A."/>
            <person name="Bochicchio J."/>
            <person name="Chapman S.B."/>
            <person name="Chen Z."/>
            <person name="Freedman E."/>
            <person name="Gellesch M."/>
            <person name="Goldberg J."/>
            <person name="Griggs A."/>
            <person name="Gujja S."/>
            <person name="Heilman E."/>
            <person name="Heiman D."/>
            <person name="Howarth C."/>
            <person name="Mehta T."/>
            <person name="Neiman D."/>
            <person name="Pearson M."/>
            <person name="Roberts A."/>
            <person name="Saif S."/>
            <person name="Shea T."/>
            <person name="Shenoy N."/>
            <person name="Sisk P."/>
            <person name="Stolte C."/>
            <person name="Sykes S."/>
            <person name="White J."/>
            <person name="Yandava C."/>
            <person name="Saulnier D."/>
            <person name="Haas B."/>
            <person name="Nusbaum C."/>
            <person name="Birren B."/>
        </authorList>
    </citation>
    <scope>NUCLEOTIDE SEQUENCE [LARGE SCALE GENOMIC DNA]</scope>
    <source>
        <strain evidence="3 4">8700:2</strain>
    </source>
</reference>
<sequence>MKKLILSLILFLTLILTGCNNHSTRKNNSSKNLESTAKVTNNKHSKTSKAKPSKDETIKCDSKTVSVLDKVTYPVKYSDNSWAAASVSIDKITVYHVKTFTVPDDNKEYQGLVAAHFKIHTNNDISTYPDQGTLITSEGEQVEGQQFSQDSFDGSIAKGVNREGTVLWALEKMTNSKSIKTLRIKWDGWSDSDDDDAEEKDRNEYDISIQL</sequence>
<dbReference type="Proteomes" id="UP000015927">
    <property type="component" value="Chromosome"/>
</dbReference>
<feature type="chain" id="PRO_5039653640" description="Lipoprotein" evidence="2">
    <location>
        <begin position="19"/>
        <end position="211"/>
    </location>
</feature>
<proteinExistence type="predicted"/>